<dbReference type="GO" id="GO:0004674">
    <property type="term" value="F:protein serine/threonine kinase activity"/>
    <property type="evidence" value="ECO:0007669"/>
    <property type="project" value="TreeGrafter"/>
</dbReference>
<organism evidence="2 3">
    <name type="scientific">Rhizoctonia solani</name>
    <dbReference type="NCBI Taxonomy" id="456999"/>
    <lineage>
        <taxon>Eukaryota</taxon>
        <taxon>Fungi</taxon>
        <taxon>Dikarya</taxon>
        <taxon>Basidiomycota</taxon>
        <taxon>Agaricomycotina</taxon>
        <taxon>Agaricomycetes</taxon>
        <taxon>Cantharellales</taxon>
        <taxon>Ceratobasidiaceae</taxon>
        <taxon>Rhizoctonia</taxon>
    </lineage>
</organism>
<feature type="domain" description="Protein kinase" evidence="1">
    <location>
        <begin position="1"/>
        <end position="145"/>
    </location>
</feature>
<comment type="caution">
    <text evidence="2">The sequence shown here is derived from an EMBL/GenBank/DDBJ whole genome shotgun (WGS) entry which is preliminary data.</text>
</comment>
<dbReference type="InterPro" id="IPR051681">
    <property type="entry name" value="Ser/Thr_Kinases-Pseudokinases"/>
</dbReference>
<dbReference type="PROSITE" id="PS00108">
    <property type="entry name" value="PROTEIN_KINASE_ST"/>
    <property type="match status" value="1"/>
</dbReference>
<evidence type="ECO:0000313" key="3">
    <source>
        <dbReference type="Proteomes" id="UP000663846"/>
    </source>
</evidence>
<proteinExistence type="predicted"/>
<gene>
    <name evidence="2" type="ORF">RDB_LOCUS182674</name>
</gene>
<dbReference type="Proteomes" id="UP000663846">
    <property type="component" value="Unassembled WGS sequence"/>
</dbReference>
<dbReference type="PROSITE" id="PS50011">
    <property type="entry name" value="PROTEIN_KINASE_DOM"/>
    <property type="match status" value="1"/>
</dbReference>
<evidence type="ECO:0000313" key="2">
    <source>
        <dbReference type="EMBL" id="CAE6474977.1"/>
    </source>
</evidence>
<dbReference type="PANTHER" id="PTHR44329:SF214">
    <property type="entry name" value="PROTEIN KINASE DOMAIN-CONTAINING PROTEIN"/>
    <property type="match status" value="1"/>
</dbReference>
<sequence>MPNGDAPEYIDRNPKANVLQIVGATEGLRYLAAQTPPIAHGDLKGANVLVTSDERACICDFGLSRFIVNLKTAEVTCFGTARWMAPEQLSADTMIVSLSADIFSWGMLALELMTETLPWSTQVQNDCSAIAKVLNGTRPNRPNHH</sequence>
<dbReference type="SUPFAM" id="SSF56112">
    <property type="entry name" value="Protein kinase-like (PK-like)"/>
    <property type="match status" value="1"/>
</dbReference>
<feature type="non-terminal residue" evidence="2">
    <location>
        <position position="1"/>
    </location>
</feature>
<dbReference type="Gene3D" id="1.10.510.10">
    <property type="entry name" value="Transferase(Phosphotransferase) domain 1"/>
    <property type="match status" value="1"/>
</dbReference>
<dbReference type="InterPro" id="IPR011009">
    <property type="entry name" value="Kinase-like_dom_sf"/>
</dbReference>
<accession>A0A8H3C4T4</accession>
<evidence type="ECO:0000259" key="1">
    <source>
        <dbReference type="PROSITE" id="PS50011"/>
    </source>
</evidence>
<dbReference type="EMBL" id="CAJMWS010001200">
    <property type="protein sequence ID" value="CAE6474977.1"/>
    <property type="molecule type" value="Genomic_DNA"/>
</dbReference>
<dbReference type="AlphaFoldDB" id="A0A8H3C4T4"/>
<dbReference type="InterPro" id="IPR000719">
    <property type="entry name" value="Prot_kinase_dom"/>
</dbReference>
<dbReference type="GO" id="GO:0005524">
    <property type="term" value="F:ATP binding"/>
    <property type="evidence" value="ECO:0007669"/>
    <property type="project" value="InterPro"/>
</dbReference>
<dbReference type="InterPro" id="IPR008271">
    <property type="entry name" value="Ser/Thr_kinase_AS"/>
</dbReference>
<name>A0A8H3C4T4_9AGAM</name>
<protein>
    <recommendedName>
        <fullName evidence="1">Protein kinase domain-containing protein</fullName>
    </recommendedName>
</protein>
<reference evidence="2" key="1">
    <citation type="submission" date="2021-01" db="EMBL/GenBank/DDBJ databases">
        <authorList>
            <person name="Kaushik A."/>
        </authorList>
    </citation>
    <scope>NUCLEOTIDE SEQUENCE</scope>
    <source>
        <strain evidence="2">AG1-1C</strain>
    </source>
</reference>
<dbReference type="PANTHER" id="PTHR44329">
    <property type="entry name" value="SERINE/THREONINE-PROTEIN KINASE TNNI3K-RELATED"/>
    <property type="match status" value="1"/>
</dbReference>
<dbReference type="Pfam" id="PF00069">
    <property type="entry name" value="Pkinase"/>
    <property type="match status" value="1"/>
</dbReference>